<accession>A0ABP4VPN2</accession>
<dbReference type="InterPro" id="IPR029063">
    <property type="entry name" value="SAM-dependent_MTases_sf"/>
</dbReference>
<organism evidence="3 4">
    <name type="scientific">Aeromicrobium alkaliterrae</name>
    <dbReference type="NCBI Taxonomy" id="302168"/>
    <lineage>
        <taxon>Bacteria</taxon>
        <taxon>Bacillati</taxon>
        <taxon>Actinomycetota</taxon>
        <taxon>Actinomycetes</taxon>
        <taxon>Propionibacteriales</taxon>
        <taxon>Nocardioidaceae</taxon>
        <taxon>Aeromicrobium</taxon>
    </lineage>
</organism>
<protein>
    <recommendedName>
        <fullName evidence="5">Spermidine synthase</fullName>
    </recommendedName>
</protein>
<evidence type="ECO:0000313" key="3">
    <source>
        <dbReference type="EMBL" id="GAA1733932.1"/>
    </source>
</evidence>
<dbReference type="Gene3D" id="3.40.50.150">
    <property type="entry name" value="Vaccinia Virus protein VP39"/>
    <property type="match status" value="1"/>
</dbReference>
<name>A0ABP4VPN2_9ACTN</name>
<feature type="transmembrane region" description="Helical" evidence="2">
    <location>
        <begin position="40"/>
        <end position="60"/>
    </location>
</feature>
<evidence type="ECO:0008006" key="5">
    <source>
        <dbReference type="Google" id="ProtNLM"/>
    </source>
</evidence>
<feature type="transmembrane region" description="Helical" evidence="2">
    <location>
        <begin position="97"/>
        <end position="120"/>
    </location>
</feature>
<proteinExistence type="predicted"/>
<keyword evidence="1" id="KW-0620">Polyamine biosynthesis</keyword>
<dbReference type="Proteomes" id="UP001501057">
    <property type="component" value="Unassembled WGS sequence"/>
</dbReference>
<feature type="transmembrane region" description="Helical" evidence="2">
    <location>
        <begin position="132"/>
        <end position="155"/>
    </location>
</feature>
<sequence length="481" mass="48936">MRHAHTALVLYASAAVLVVELTALRLLAPYFGLSLETNTMVIGLALAAIAAGSWAGGWLADRQPADRLLAPALAISGLTVAATPALMRAAAAVDGTTLLLAAVVTIGVPGALLSAVTPIVTKLRLTTLEETGAVVGSLSGISTVGAIAGTVLTGFVLISRVAVSTILMGLGVSLVVIAIAVLVANRRARAVPPLVLALVVAGAVTVAARGTCDVETTYHCAVLSTDAENVSLVTLELDGLRHSAVDLDDPTHLEFDYTQALAVVADQVLDASGAAAPGVLHLGAGGMTLPRYLDATRPGTESTVVEVDGGVAELNRTELGPMPEVNLVVDDARLVLDDLDPAQFELVIGDAFGGISPPWHLTTVEALTAIEATLQNDGAYVANVIDYGPLSFAKAEVATTASVFDEVLVLSDAATLAGEDGGNLLIVASQAPLDLDALVAGLQDVGWDVLAGQGLRDWSAGAPILTDDYAPVDQLITGVLG</sequence>
<keyword evidence="2" id="KW-1133">Transmembrane helix</keyword>
<evidence type="ECO:0000313" key="4">
    <source>
        <dbReference type="Proteomes" id="UP001501057"/>
    </source>
</evidence>
<dbReference type="InterPro" id="IPR036259">
    <property type="entry name" value="MFS_trans_sf"/>
</dbReference>
<reference evidence="4" key="1">
    <citation type="journal article" date="2019" name="Int. J. Syst. Evol. Microbiol.">
        <title>The Global Catalogue of Microorganisms (GCM) 10K type strain sequencing project: providing services to taxonomists for standard genome sequencing and annotation.</title>
        <authorList>
            <consortium name="The Broad Institute Genomics Platform"/>
            <consortium name="The Broad Institute Genome Sequencing Center for Infectious Disease"/>
            <person name="Wu L."/>
            <person name="Ma J."/>
        </authorList>
    </citation>
    <scope>NUCLEOTIDE SEQUENCE [LARGE SCALE GENOMIC DNA]</scope>
    <source>
        <strain evidence="4">JCM 13518</strain>
    </source>
</reference>
<keyword evidence="2" id="KW-0812">Transmembrane</keyword>
<evidence type="ECO:0000256" key="1">
    <source>
        <dbReference type="ARBA" id="ARBA00023115"/>
    </source>
</evidence>
<keyword evidence="4" id="KW-1185">Reference proteome</keyword>
<dbReference type="NCBIfam" id="NF037959">
    <property type="entry name" value="MFS_SpdSyn"/>
    <property type="match status" value="1"/>
</dbReference>
<dbReference type="SUPFAM" id="SSF53335">
    <property type="entry name" value="S-adenosyl-L-methionine-dependent methyltransferases"/>
    <property type="match status" value="1"/>
</dbReference>
<keyword evidence="2" id="KW-0472">Membrane</keyword>
<dbReference type="SUPFAM" id="SSF103473">
    <property type="entry name" value="MFS general substrate transporter"/>
    <property type="match status" value="1"/>
</dbReference>
<dbReference type="EMBL" id="BAAAME010000002">
    <property type="protein sequence ID" value="GAA1733932.1"/>
    <property type="molecule type" value="Genomic_DNA"/>
</dbReference>
<comment type="caution">
    <text evidence="3">The sequence shown here is derived from an EMBL/GenBank/DDBJ whole genome shotgun (WGS) entry which is preliminary data.</text>
</comment>
<feature type="transmembrane region" description="Helical" evidence="2">
    <location>
        <begin position="7"/>
        <end position="28"/>
    </location>
</feature>
<dbReference type="Gene3D" id="1.20.1250.20">
    <property type="entry name" value="MFS general substrate transporter like domains"/>
    <property type="match status" value="1"/>
</dbReference>
<feature type="transmembrane region" description="Helical" evidence="2">
    <location>
        <begin position="72"/>
        <end position="91"/>
    </location>
</feature>
<gene>
    <name evidence="3" type="ORF">GCM10009710_13290</name>
</gene>
<feature type="transmembrane region" description="Helical" evidence="2">
    <location>
        <begin position="161"/>
        <end position="183"/>
    </location>
</feature>
<dbReference type="RefSeq" id="WP_344199436.1">
    <property type="nucleotide sequence ID" value="NZ_BAAAME010000002.1"/>
</dbReference>
<dbReference type="PANTHER" id="PTHR43317">
    <property type="entry name" value="THERMOSPERMINE SYNTHASE ACAULIS5"/>
    <property type="match status" value="1"/>
</dbReference>
<feature type="transmembrane region" description="Helical" evidence="2">
    <location>
        <begin position="190"/>
        <end position="208"/>
    </location>
</feature>
<evidence type="ECO:0000256" key="2">
    <source>
        <dbReference type="SAM" id="Phobius"/>
    </source>
</evidence>
<dbReference type="PANTHER" id="PTHR43317:SF1">
    <property type="entry name" value="THERMOSPERMINE SYNTHASE ACAULIS5"/>
    <property type="match status" value="1"/>
</dbReference>